<proteinExistence type="inferred from homology"/>
<keyword evidence="8" id="KW-1133">Transmembrane helix</keyword>
<dbReference type="PANTHER" id="PTHR14155:SF499">
    <property type="entry name" value="RING-TYPE DOMAIN-CONTAINING PROTEIN"/>
    <property type="match status" value="1"/>
</dbReference>
<dbReference type="EMBL" id="BQKI01000008">
    <property type="protein sequence ID" value="GJN00112.1"/>
    <property type="molecule type" value="Genomic_DNA"/>
</dbReference>
<reference evidence="10" key="2">
    <citation type="submission" date="2021-12" db="EMBL/GenBank/DDBJ databases">
        <title>Resequencing data analysis of finger millet.</title>
        <authorList>
            <person name="Hatakeyama M."/>
            <person name="Aluri S."/>
            <person name="Balachadran M.T."/>
            <person name="Sivarajan S.R."/>
            <person name="Poveda L."/>
            <person name="Shimizu-Inatsugi R."/>
            <person name="Schlapbach R."/>
            <person name="Sreeman S.M."/>
            <person name="Shimizu K.K."/>
        </authorList>
    </citation>
    <scope>NUCLEOTIDE SEQUENCE</scope>
</reference>
<evidence type="ECO:0000256" key="4">
    <source>
        <dbReference type="ARBA" id="ARBA00022771"/>
    </source>
</evidence>
<accession>A0AAV5CQC6</accession>
<dbReference type="PANTHER" id="PTHR14155">
    <property type="entry name" value="RING FINGER DOMAIN-CONTAINING"/>
    <property type="match status" value="1"/>
</dbReference>
<comment type="similarity">
    <text evidence="6">Belongs to the RING-type zinc finger family. ATL subfamily.</text>
</comment>
<evidence type="ECO:0000313" key="10">
    <source>
        <dbReference type="EMBL" id="GJN00112.1"/>
    </source>
</evidence>
<evidence type="ECO:0000256" key="5">
    <source>
        <dbReference type="ARBA" id="ARBA00022833"/>
    </source>
</evidence>
<feature type="transmembrane region" description="Helical" evidence="8">
    <location>
        <begin position="6"/>
        <end position="35"/>
    </location>
</feature>
<evidence type="ECO:0000256" key="6">
    <source>
        <dbReference type="ARBA" id="ARBA00024209"/>
    </source>
</evidence>
<evidence type="ECO:0000256" key="2">
    <source>
        <dbReference type="ARBA" id="ARBA00012483"/>
    </source>
</evidence>
<name>A0AAV5CQC6_ELECO</name>
<evidence type="ECO:0000256" key="7">
    <source>
        <dbReference type="PROSITE-ProRule" id="PRU00175"/>
    </source>
</evidence>
<sequence>MDELSLFNYVALTALAIFFAGVLIITFVVILCTMCKEADERLERRAAAPSPPPPPLQLDVVLPYFPYAGRGDGSASEAAACAICLGSLRQGQLCSEVPACRHALHKDCLGMWAKTKGSCPLCRAKIGVQGSDGVV</sequence>
<dbReference type="SMART" id="SM00184">
    <property type="entry name" value="RING"/>
    <property type="match status" value="1"/>
</dbReference>
<keyword evidence="11" id="KW-1185">Reference proteome</keyword>
<dbReference type="EC" id="2.3.2.27" evidence="2"/>
<protein>
    <recommendedName>
        <fullName evidence="2">RING-type E3 ubiquitin transferase</fullName>
        <ecNumber evidence="2">2.3.2.27</ecNumber>
    </recommendedName>
</protein>
<keyword evidence="8" id="KW-0472">Membrane</keyword>
<comment type="catalytic activity">
    <reaction evidence="1">
        <text>S-ubiquitinyl-[E2 ubiquitin-conjugating enzyme]-L-cysteine + [acceptor protein]-L-lysine = [E2 ubiquitin-conjugating enzyme]-L-cysteine + N(6)-ubiquitinyl-[acceptor protein]-L-lysine.</text>
        <dbReference type="EC" id="2.3.2.27"/>
    </reaction>
</comment>
<reference evidence="10" key="1">
    <citation type="journal article" date="2018" name="DNA Res.">
        <title>Multiple hybrid de novo genome assembly of finger millet, an orphan allotetraploid crop.</title>
        <authorList>
            <person name="Hatakeyama M."/>
            <person name="Aluri S."/>
            <person name="Balachadran M.T."/>
            <person name="Sivarajan S.R."/>
            <person name="Patrignani A."/>
            <person name="Gruter S."/>
            <person name="Poveda L."/>
            <person name="Shimizu-Inatsugi R."/>
            <person name="Baeten J."/>
            <person name="Francoijs K.J."/>
            <person name="Nataraja K.N."/>
            <person name="Reddy Y.A.N."/>
            <person name="Phadnis S."/>
            <person name="Ravikumar R.L."/>
            <person name="Schlapbach R."/>
            <person name="Sreeman S.M."/>
            <person name="Shimizu K.K."/>
        </authorList>
    </citation>
    <scope>NUCLEOTIDE SEQUENCE</scope>
</reference>
<dbReference type="AlphaFoldDB" id="A0AAV5CQC6"/>
<keyword evidence="8" id="KW-0812">Transmembrane</keyword>
<feature type="domain" description="RING-type" evidence="9">
    <location>
        <begin position="81"/>
        <end position="123"/>
    </location>
</feature>
<dbReference type="GO" id="GO:0008270">
    <property type="term" value="F:zinc ion binding"/>
    <property type="evidence" value="ECO:0007669"/>
    <property type="project" value="UniProtKB-KW"/>
</dbReference>
<evidence type="ECO:0000256" key="8">
    <source>
        <dbReference type="SAM" id="Phobius"/>
    </source>
</evidence>
<evidence type="ECO:0000256" key="1">
    <source>
        <dbReference type="ARBA" id="ARBA00000900"/>
    </source>
</evidence>
<keyword evidence="4 7" id="KW-0863">Zinc-finger</keyword>
<dbReference type="InterPro" id="IPR013083">
    <property type="entry name" value="Znf_RING/FYVE/PHD"/>
</dbReference>
<evidence type="ECO:0000313" key="11">
    <source>
        <dbReference type="Proteomes" id="UP001054889"/>
    </source>
</evidence>
<organism evidence="10 11">
    <name type="scientific">Eleusine coracana subsp. coracana</name>
    <dbReference type="NCBI Taxonomy" id="191504"/>
    <lineage>
        <taxon>Eukaryota</taxon>
        <taxon>Viridiplantae</taxon>
        <taxon>Streptophyta</taxon>
        <taxon>Embryophyta</taxon>
        <taxon>Tracheophyta</taxon>
        <taxon>Spermatophyta</taxon>
        <taxon>Magnoliopsida</taxon>
        <taxon>Liliopsida</taxon>
        <taxon>Poales</taxon>
        <taxon>Poaceae</taxon>
        <taxon>PACMAD clade</taxon>
        <taxon>Chloridoideae</taxon>
        <taxon>Cynodonteae</taxon>
        <taxon>Eleusininae</taxon>
        <taxon>Eleusine</taxon>
    </lineage>
</organism>
<keyword evidence="5" id="KW-0862">Zinc</keyword>
<dbReference type="PROSITE" id="PS50089">
    <property type="entry name" value="ZF_RING_2"/>
    <property type="match status" value="1"/>
</dbReference>
<dbReference type="InterPro" id="IPR001841">
    <property type="entry name" value="Znf_RING"/>
</dbReference>
<evidence type="ECO:0000259" key="9">
    <source>
        <dbReference type="PROSITE" id="PS50089"/>
    </source>
</evidence>
<dbReference type="Pfam" id="PF13639">
    <property type="entry name" value="zf-RING_2"/>
    <property type="match status" value="1"/>
</dbReference>
<evidence type="ECO:0000256" key="3">
    <source>
        <dbReference type="ARBA" id="ARBA00022723"/>
    </source>
</evidence>
<keyword evidence="3" id="KW-0479">Metal-binding</keyword>
<dbReference type="InterPro" id="IPR053238">
    <property type="entry name" value="RING-H2_zinc_finger"/>
</dbReference>
<dbReference type="GO" id="GO:0061630">
    <property type="term" value="F:ubiquitin protein ligase activity"/>
    <property type="evidence" value="ECO:0007669"/>
    <property type="project" value="UniProtKB-EC"/>
</dbReference>
<comment type="caution">
    <text evidence="10">The sequence shown here is derived from an EMBL/GenBank/DDBJ whole genome shotgun (WGS) entry which is preliminary data.</text>
</comment>
<dbReference type="SUPFAM" id="SSF57850">
    <property type="entry name" value="RING/U-box"/>
    <property type="match status" value="1"/>
</dbReference>
<dbReference type="Gene3D" id="3.30.40.10">
    <property type="entry name" value="Zinc/RING finger domain, C3HC4 (zinc finger)"/>
    <property type="match status" value="1"/>
</dbReference>
<gene>
    <name evidence="10" type="primary">ga17273</name>
    <name evidence="10" type="ORF">PR202_ga17273</name>
</gene>
<dbReference type="Proteomes" id="UP001054889">
    <property type="component" value="Unassembled WGS sequence"/>
</dbReference>